<reference evidence="3 4" key="1">
    <citation type="journal article" date="2020" name="Microb. Ecol.">
        <title>Ecogenomics of the Marine Benthic Filamentous Cyanobacterium Adonisia.</title>
        <authorList>
            <person name="Walter J.M."/>
            <person name="Coutinho F.H."/>
            <person name="Leomil L."/>
            <person name="Hargreaves P.I."/>
            <person name="Campeao M.E."/>
            <person name="Vieira V.V."/>
            <person name="Silva B.S."/>
            <person name="Fistarol G.O."/>
            <person name="Salomon P.S."/>
            <person name="Sawabe T."/>
            <person name="Mino S."/>
            <person name="Hosokawa M."/>
            <person name="Miyashita H."/>
            <person name="Maruyama F."/>
            <person name="van Verk M.C."/>
            <person name="Dutilh B.E."/>
            <person name="Thompson C.C."/>
            <person name="Thompson F.L."/>
        </authorList>
    </citation>
    <scope>NUCLEOTIDE SEQUENCE [LARGE SCALE GENOMIC DNA]</scope>
    <source>
        <strain evidence="3 4">CCMR0082</strain>
    </source>
</reference>
<keyword evidence="2" id="KW-1133">Transmembrane helix</keyword>
<evidence type="ECO:0000313" key="3">
    <source>
        <dbReference type="EMBL" id="NEZ65602.1"/>
    </source>
</evidence>
<proteinExistence type="predicted"/>
<protein>
    <submittedName>
        <fullName evidence="3">Uncharacterized protein</fullName>
    </submittedName>
</protein>
<name>A0A6M0SD53_9CYAN</name>
<dbReference type="Proteomes" id="UP000473574">
    <property type="component" value="Unassembled WGS sequence"/>
</dbReference>
<evidence type="ECO:0000313" key="4">
    <source>
        <dbReference type="Proteomes" id="UP000473574"/>
    </source>
</evidence>
<accession>A0A6M0SD53</accession>
<gene>
    <name evidence="3" type="ORF">D0962_23070</name>
</gene>
<comment type="caution">
    <text evidence="3">The sequence shown here is derived from an EMBL/GenBank/DDBJ whole genome shotgun (WGS) entry which is preliminary data.</text>
</comment>
<dbReference type="AlphaFoldDB" id="A0A6M0SD53"/>
<keyword evidence="2" id="KW-0472">Membrane</keyword>
<dbReference type="EMBL" id="QZCE01000002">
    <property type="protein sequence ID" value="NEZ65602.1"/>
    <property type="molecule type" value="Genomic_DNA"/>
</dbReference>
<evidence type="ECO:0000256" key="1">
    <source>
        <dbReference type="SAM" id="MobiDB-lite"/>
    </source>
</evidence>
<feature type="region of interest" description="Disordered" evidence="1">
    <location>
        <begin position="225"/>
        <end position="271"/>
    </location>
</feature>
<dbReference type="RefSeq" id="WP_163666823.1">
    <property type="nucleotide sequence ID" value="NZ_QZCE01000002.1"/>
</dbReference>
<organism evidence="3 4">
    <name type="scientific">Adonisia turfae CCMR0082</name>
    <dbReference type="NCBI Taxonomy" id="2304604"/>
    <lineage>
        <taxon>Bacteria</taxon>
        <taxon>Bacillati</taxon>
        <taxon>Cyanobacteriota</taxon>
        <taxon>Adonisia</taxon>
        <taxon>Adonisia turfae</taxon>
    </lineage>
</organism>
<sequence>MITQDDQLQIKNNLRQRVTFHRVTGKLNRMVNFLVQSSGLFAVGAGVYVAPFFGPGALVCVIGGTAYLLSVSAQKKRLGYIKPVPGLHHSLSQVSHPILKILSGLLGNKNLAEPEDPPELTDFSYLPPRDKREILAINYLPEKLLGFIAAKAKDYEKQGLPFDMEDAGRVFDQTIDSLMQLPETYLHDLNQVHGSQVKESIELLLRQDQDTWNERINDASDRMLAEEQQKRQLPPADDNPDVLDAETSPVDEPDTDTTTVPQEQLEEPDVPDFDASDGISILFEDDHINPAFLLLPMKQRAELVMQLLAESGCDISKFINRPTFGAGGEQRSGKSTLLLLMATLEKALYGRKLFYITNDDDVYPIAFDGIVSGIPGKKSSFNTARAAQGYELFSDKINAASMGDLRGETWILDEFSKIAGSMDEGLKSSLWELVLTGLGKRGGRAKAVFHGRTSTTCGVPGGWKATFAAELALAWTDRLETDDPDCPYIPSGKYTIYRQSKAASKNTEMDATNEVITIPDWLLFDRNEYWGNAPCPIRSLLRFFPELDTRVSRFIPPNLLQESKEKASKGPTYVKPPTISLEPLAENRSDDYWDVPARPQDDPFAVEDYQATETIKTKKKVGLQDNIEGLNKTYEQAMGQISKWLRAAPGTQFTTSALVRKFANEERKAIRKVIRSIVRAMGKSPRTVYSVVEDPERGLLISYEDPEVEEDFVTIEF</sequence>
<keyword evidence="2" id="KW-0812">Transmembrane</keyword>
<evidence type="ECO:0000256" key="2">
    <source>
        <dbReference type="SAM" id="Phobius"/>
    </source>
</evidence>
<feature type="compositionally biased region" description="Acidic residues" evidence="1">
    <location>
        <begin position="238"/>
        <end position="255"/>
    </location>
</feature>
<feature type="transmembrane region" description="Helical" evidence="2">
    <location>
        <begin position="30"/>
        <end position="50"/>
    </location>
</feature>